<dbReference type="Proteomes" id="UP000233469">
    <property type="component" value="Unassembled WGS sequence"/>
</dbReference>
<accession>A0A2N1MAA3</accession>
<dbReference type="AlphaFoldDB" id="A0A2N1MAA3"/>
<dbReference type="VEuPathDB" id="FungiDB:RhiirA1_471897"/>
<sequence length="62" mass="7154">MYHLLLYLEWDISLIHGDLGIVGYTNSEISGLEADKNARAYLQKFRRSLKRCSKCGNADIHR</sequence>
<gene>
    <name evidence="1" type="ORF">RhiirC2_763366</name>
</gene>
<dbReference type="VEuPathDB" id="FungiDB:FUN_023470"/>
<protein>
    <submittedName>
        <fullName evidence="1">Uncharacterized protein</fullName>
    </submittedName>
</protein>
<name>A0A2N1MAA3_9GLOM</name>
<comment type="caution">
    <text evidence="1">The sequence shown here is derived from an EMBL/GenBank/DDBJ whole genome shotgun (WGS) entry which is preliminary data.</text>
</comment>
<dbReference type="EMBL" id="LLXL01003534">
    <property type="protein sequence ID" value="PKK58534.1"/>
    <property type="molecule type" value="Genomic_DNA"/>
</dbReference>
<proteinExistence type="predicted"/>
<reference evidence="1 2" key="2">
    <citation type="submission" date="2017-10" db="EMBL/GenBank/DDBJ databases">
        <title>Extensive intraspecific genome diversity in a model arbuscular mycorrhizal fungus.</title>
        <authorList>
            <person name="Chen E.C.H."/>
            <person name="Morin E."/>
            <person name="Baudet D."/>
            <person name="Noel J."/>
            <person name="Ndikumana S."/>
            <person name="Charron P."/>
            <person name="St-Onge C."/>
            <person name="Giorgi J."/>
            <person name="Grigoriev I.V."/>
            <person name="Roux C."/>
            <person name="Martin F.M."/>
            <person name="Corradi N."/>
        </authorList>
    </citation>
    <scope>NUCLEOTIDE SEQUENCE [LARGE SCALE GENOMIC DNA]</scope>
    <source>
        <strain evidence="1 2">C2</strain>
    </source>
</reference>
<organism evidence="1 2">
    <name type="scientific">Rhizophagus irregularis</name>
    <dbReference type="NCBI Taxonomy" id="588596"/>
    <lineage>
        <taxon>Eukaryota</taxon>
        <taxon>Fungi</taxon>
        <taxon>Fungi incertae sedis</taxon>
        <taxon>Mucoromycota</taxon>
        <taxon>Glomeromycotina</taxon>
        <taxon>Glomeromycetes</taxon>
        <taxon>Glomerales</taxon>
        <taxon>Glomeraceae</taxon>
        <taxon>Rhizophagus</taxon>
    </lineage>
</organism>
<evidence type="ECO:0000313" key="2">
    <source>
        <dbReference type="Proteomes" id="UP000233469"/>
    </source>
</evidence>
<reference evidence="1 2" key="1">
    <citation type="submission" date="2016-04" db="EMBL/GenBank/DDBJ databases">
        <title>Genome analyses suggest a sexual origin of heterokaryosis in a supposedly ancient asexual fungus.</title>
        <authorList>
            <person name="Ropars J."/>
            <person name="Sedzielewska K."/>
            <person name="Noel J."/>
            <person name="Charron P."/>
            <person name="Farinelli L."/>
            <person name="Marton T."/>
            <person name="Kruger M."/>
            <person name="Pelin A."/>
            <person name="Brachmann A."/>
            <person name="Corradi N."/>
        </authorList>
    </citation>
    <scope>NUCLEOTIDE SEQUENCE [LARGE SCALE GENOMIC DNA]</scope>
    <source>
        <strain evidence="1 2">C2</strain>
    </source>
</reference>
<evidence type="ECO:0000313" key="1">
    <source>
        <dbReference type="EMBL" id="PKK58534.1"/>
    </source>
</evidence>